<keyword evidence="2" id="KW-1185">Reference proteome</keyword>
<evidence type="ECO:0008006" key="3">
    <source>
        <dbReference type="Google" id="ProtNLM"/>
    </source>
</evidence>
<organism evidence="1 2">
    <name type="scientific">Monosporascus cannonballus</name>
    <dbReference type="NCBI Taxonomy" id="155416"/>
    <lineage>
        <taxon>Eukaryota</taxon>
        <taxon>Fungi</taxon>
        <taxon>Dikarya</taxon>
        <taxon>Ascomycota</taxon>
        <taxon>Pezizomycotina</taxon>
        <taxon>Sordariomycetes</taxon>
        <taxon>Xylariomycetidae</taxon>
        <taxon>Xylariales</taxon>
        <taxon>Xylariales incertae sedis</taxon>
        <taxon>Monosporascus</taxon>
    </lineage>
</organism>
<evidence type="ECO:0000313" key="1">
    <source>
        <dbReference type="EMBL" id="RYO92305.1"/>
    </source>
</evidence>
<protein>
    <recommendedName>
        <fullName evidence="3">Ankyrin repeat protein</fullName>
    </recommendedName>
</protein>
<dbReference type="Gene3D" id="1.25.40.20">
    <property type="entry name" value="Ankyrin repeat-containing domain"/>
    <property type="match status" value="1"/>
</dbReference>
<dbReference type="SUPFAM" id="SSF48403">
    <property type="entry name" value="Ankyrin repeat"/>
    <property type="match status" value="1"/>
</dbReference>
<accession>A0ABY0HFJ9</accession>
<gene>
    <name evidence="1" type="ORF">DL762_001754</name>
</gene>
<reference evidence="1 2" key="1">
    <citation type="submission" date="2018-06" db="EMBL/GenBank/DDBJ databases">
        <title>Complete Genomes of Monosporascus.</title>
        <authorList>
            <person name="Robinson A.J."/>
            <person name="Natvig D.O."/>
        </authorList>
    </citation>
    <scope>NUCLEOTIDE SEQUENCE [LARGE SCALE GENOMIC DNA]</scope>
    <source>
        <strain evidence="1 2">CBS 609.92</strain>
    </source>
</reference>
<proteinExistence type="predicted"/>
<sequence>MGADANVPNGHGHATLFVAIELLQPHSVEMLLEAGASLDHQGVGSYTRFRHYSVNAKGDPEGIAELGNIVARAGANIEKLNIYGPTLVFRAVEYDNAETFRTLYSLGVRLDVRVDGATVLHQAAYWGT</sequence>
<dbReference type="Proteomes" id="UP000294003">
    <property type="component" value="Unassembled WGS sequence"/>
</dbReference>
<evidence type="ECO:0000313" key="2">
    <source>
        <dbReference type="Proteomes" id="UP000294003"/>
    </source>
</evidence>
<name>A0ABY0HFJ9_9PEZI</name>
<dbReference type="EMBL" id="QJNS01000029">
    <property type="protein sequence ID" value="RYO92305.1"/>
    <property type="molecule type" value="Genomic_DNA"/>
</dbReference>
<dbReference type="InterPro" id="IPR036770">
    <property type="entry name" value="Ankyrin_rpt-contain_sf"/>
</dbReference>
<comment type="caution">
    <text evidence="1">The sequence shown here is derived from an EMBL/GenBank/DDBJ whole genome shotgun (WGS) entry which is preliminary data.</text>
</comment>